<evidence type="ECO:0000313" key="1">
    <source>
        <dbReference type="EMBL" id="GGJ71174.1"/>
    </source>
</evidence>
<gene>
    <name evidence="1" type="ORF">GCM10008939_14480</name>
</gene>
<protein>
    <submittedName>
        <fullName evidence="1">Uncharacterized protein</fullName>
    </submittedName>
</protein>
<dbReference type="EMBL" id="BMOE01000003">
    <property type="protein sequence ID" value="GGJ71174.1"/>
    <property type="molecule type" value="Genomic_DNA"/>
</dbReference>
<proteinExistence type="predicted"/>
<name>A0A917PCV0_9DEIO</name>
<comment type="caution">
    <text evidence="1">The sequence shown here is derived from an EMBL/GenBank/DDBJ whole genome shotgun (WGS) entry which is preliminary data.</text>
</comment>
<accession>A0A917PCV0</accession>
<evidence type="ECO:0000313" key="2">
    <source>
        <dbReference type="Proteomes" id="UP000635726"/>
    </source>
</evidence>
<dbReference type="AlphaFoldDB" id="A0A917PCV0"/>
<dbReference type="Proteomes" id="UP000635726">
    <property type="component" value="Unassembled WGS sequence"/>
</dbReference>
<reference evidence="1" key="2">
    <citation type="submission" date="2020-09" db="EMBL/GenBank/DDBJ databases">
        <authorList>
            <person name="Sun Q."/>
            <person name="Ohkuma M."/>
        </authorList>
    </citation>
    <scope>NUCLEOTIDE SEQUENCE</scope>
    <source>
        <strain evidence="1">JCM 14371</strain>
    </source>
</reference>
<reference evidence="1" key="1">
    <citation type="journal article" date="2014" name="Int. J. Syst. Evol. Microbiol.">
        <title>Complete genome sequence of Corynebacterium casei LMG S-19264T (=DSM 44701T), isolated from a smear-ripened cheese.</title>
        <authorList>
            <consortium name="US DOE Joint Genome Institute (JGI-PGF)"/>
            <person name="Walter F."/>
            <person name="Albersmeier A."/>
            <person name="Kalinowski J."/>
            <person name="Ruckert C."/>
        </authorList>
    </citation>
    <scope>NUCLEOTIDE SEQUENCE</scope>
    <source>
        <strain evidence="1">JCM 14371</strain>
    </source>
</reference>
<organism evidence="1 2">
    <name type="scientific">Deinococcus aquiradiocola</name>
    <dbReference type="NCBI Taxonomy" id="393059"/>
    <lineage>
        <taxon>Bacteria</taxon>
        <taxon>Thermotogati</taxon>
        <taxon>Deinococcota</taxon>
        <taxon>Deinococci</taxon>
        <taxon>Deinococcales</taxon>
        <taxon>Deinococcaceae</taxon>
        <taxon>Deinococcus</taxon>
    </lineage>
</organism>
<sequence>MSRTRDLPRATAALPWGVASTSPLPGGPGPLIGIAEVHDVSFAHAVPPLVRLLRDEAELVPDLLRARPWLAPGDAEAVLNAVLDSEWTGFVARLGRVGPWVYAPSVADLQGLSARYTALVQVTRAVRAAPDGRAGAPGAAARAGGPLAARLRAEGRSVPPDAAGLEDAFWRDAEGRAREQRDAWLARHSVRP</sequence>
<keyword evidence="2" id="KW-1185">Reference proteome</keyword>